<reference evidence="1 2" key="1">
    <citation type="submission" date="2019-04" db="EMBL/GenBank/DDBJ databases">
        <title>An improved genome assembly and genetic linkage map for asparagus bean, Vigna unguiculata ssp. sesquipedialis.</title>
        <authorList>
            <person name="Xia Q."/>
            <person name="Zhang R."/>
            <person name="Dong Y."/>
        </authorList>
    </citation>
    <scope>NUCLEOTIDE SEQUENCE [LARGE SCALE GENOMIC DNA]</scope>
    <source>
        <tissue evidence="1">Leaf</tissue>
    </source>
</reference>
<protein>
    <submittedName>
        <fullName evidence="1">Uncharacterized protein</fullName>
    </submittedName>
</protein>
<keyword evidence="2" id="KW-1185">Reference proteome</keyword>
<name>A0A4D6M6V9_VIGUN</name>
<gene>
    <name evidence="1" type="ORF">DEO72_LG6g1829</name>
</gene>
<organism evidence="1 2">
    <name type="scientific">Vigna unguiculata</name>
    <name type="common">Cowpea</name>
    <dbReference type="NCBI Taxonomy" id="3917"/>
    <lineage>
        <taxon>Eukaryota</taxon>
        <taxon>Viridiplantae</taxon>
        <taxon>Streptophyta</taxon>
        <taxon>Embryophyta</taxon>
        <taxon>Tracheophyta</taxon>
        <taxon>Spermatophyta</taxon>
        <taxon>Magnoliopsida</taxon>
        <taxon>eudicotyledons</taxon>
        <taxon>Gunneridae</taxon>
        <taxon>Pentapetalae</taxon>
        <taxon>rosids</taxon>
        <taxon>fabids</taxon>
        <taxon>Fabales</taxon>
        <taxon>Fabaceae</taxon>
        <taxon>Papilionoideae</taxon>
        <taxon>50 kb inversion clade</taxon>
        <taxon>NPAAA clade</taxon>
        <taxon>indigoferoid/millettioid clade</taxon>
        <taxon>Phaseoleae</taxon>
        <taxon>Vigna</taxon>
    </lineage>
</organism>
<evidence type="ECO:0000313" key="2">
    <source>
        <dbReference type="Proteomes" id="UP000501690"/>
    </source>
</evidence>
<dbReference type="EMBL" id="CP039350">
    <property type="protein sequence ID" value="QCD97119.1"/>
    <property type="molecule type" value="Genomic_DNA"/>
</dbReference>
<dbReference type="AlphaFoldDB" id="A0A4D6M6V9"/>
<proteinExistence type="predicted"/>
<accession>A0A4D6M6V9</accession>
<dbReference type="Proteomes" id="UP000501690">
    <property type="component" value="Linkage Group LG6"/>
</dbReference>
<evidence type="ECO:0000313" key="1">
    <source>
        <dbReference type="EMBL" id="QCD97119.1"/>
    </source>
</evidence>
<sequence length="139" mass="15188">MIGLDFGDGEKESFKLSFSPSPKSNPIISKIQHPISKVRSFNEGRYGSVAGHLRRHHHRAHRRRGDMAEAKGLWFTGVARRCTTDDKRTPPHPVRDSGSPVLLVASGSPSLSSLFEVPTLSSSVRSSDSPATIISPLFL</sequence>